<sequence>MQSKLRVSRKVLAIVATLSAFSVVSAEVKWEDAKSIYEFTAKDIYGNDVSLEKYKGHVCIIVNVASECGFTDVNYEQLNYLYDRYGKSKGLRILGFPSNEFGGQEPGTNEDIINFAKFKGIKFDLFSKVNVNGDDAHPLWKYLKAKQGGYFGDFIKWNFTKFIVDKKGQVRERFATTTNPNDMVEYLEKYFDEKVDSEDDTKKEL</sequence>
<dbReference type="GeneID" id="115877136"/>
<feature type="signal peptide" evidence="6">
    <location>
        <begin position="1"/>
        <end position="26"/>
    </location>
</feature>
<reference evidence="8" key="1">
    <citation type="submission" date="2025-08" db="UniProtKB">
        <authorList>
            <consortium name="RefSeq"/>
        </authorList>
    </citation>
    <scope>IDENTIFICATION</scope>
    <source>
        <tissue evidence="8">Gonads</tissue>
    </source>
</reference>
<feature type="active site" evidence="4">
    <location>
        <position position="68"/>
    </location>
</feature>
<dbReference type="KEGG" id="soy:115877136"/>
<dbReference type="Pfam" id="PF00255">
    <property type="entry name" value="GSHPx"/>
    <property type="match status" value="1"/>
</dbReference>
<organism evidence="7 8">
    <name type="scientific">Sitophilus oryzae</name>
    <name type="common">Rice weevil</name>
    <name type="synonym">Curculio oryzae</name>
    <dbReference type="NCBI Taxonomy" id="7048"/>
    <lineage>
        <taxon>Eukaryota</taxon>
        <taxon>Metazoa</taxon>
        <taxon>Ecdysozoa</taxon>
        <taxon>Arthropoda</taxon>
        <taxon>Hexapoda</taxon>
        <taxon>Insecta</taxon>
        <taxon>Pterygota</taxon>
        <taxon>Neoptera</taxon>
        <taxon>Endopterygota</taxon>
        <taxon>Coleoptera</taxon>
        <taxon>Polyphaga</taxon>
        <taxon>Cucujiformia</taxon>
        <taxon>Curculionidae</taxon>
        <taxon>Dryophthorinae</taxon>
        <taxon>Sitophilus</taxon>
    </lineage>
</organism>
<evidence type="ECO:0000256" key="6">
    <source>
        <dbReference type="SAM" id="SignalP"/>
    </source>
</evidence>
<proteinExistence type="inferred from homology"/>
<keyword evidence="2 5" id="KW-0575">Peroxidase</keyword>
<dbReference type="GO" id="GO:0004601">
    <property type="term" value="F:peroxidase activity"/>
    <property type="evidence" value="ECO:0007669"/>
    <property type="project" value="UniProtKB-KW"/>
</dbReference>
<evidence type="ECO:0000256" key="3">
    <source>
        <dbReference type="ARBA" id="ARBA00023002"/>
    </source>
</evidence>
<protein>
    <recommendedName>
        <fullName evidence="5">Glutathione peroxidase</fullName>
    </recommendedName>
</protein>
<dbReference type="InterPro" id="IPR029759">
    <property type="entry name" value="GPX_AS"/>
</dbReference>
<dbReference type="PRINTS" id="PR01011">
    <property type="entry name" value="GLUTPROXDASE"/>
</dbReference>
<dbReference type="PROSITE" id="PS51355">
    <property type="entry name" value="GLUTATHIONE_PEROXID_3"/>
    <property type="match status" value="1"/>
</dbReference>
<dbReference type="InParanoid" id="A0A6J2XDW7"/>
<gene>
    <name evidence="8" type="primary">LOC115877136</name>
</gene>
<keyword evidence="3 5" id="KW-0560">Oxidoreductase</keyword>
<dbReference type="PANTHER" id="PTHR11592:SF134">
    <property type="entry name" value="PHOSPHOLIPID HYDROPEROXIDE GLUTATHIONE PEROXIDASE"/>
    <property type="match status" value="1"/>
</dbReference>
<dbReference type="Proteomes" id="UP000504635">
    <property type="component" value="Unplaced"/>
</dbReference>
<evidence type="ECO:0000313" key="8">
    <source>
        <dbReference type="RefSeq" id="XP_030749145.1"/>
    </source>
</evidence>
<evidence type="ECO:0000256" key="5">
    <source>
        <dbReference type="RuleBase" id="RU000499"/>
    </source>
</evidence>
<accession>A0A6J2XDW7</accession>
<evidence type="ECO:0000256" key="4">
    <source>
        <dbReference type="PIRSR" id="PIRSR000303-1"/>
    </source>
</evidence>
<dbReference type="PROSITE" id="PS00460">
    <property type="entry name" value="GLUTATHIONE_PEROXID_1"/>
    <property type="match status" value="1"/>
</dbReference>
<dbReference type="InterPro" id="IPR000889">
    <property type="entry name" value="Glutathione_peroxidase"/>
</dbReference>
<dbReference type="InterPro" id="IPR036249">
    <property type="entry name" value="Thioredoxin-like_sf"/>
</dbReference>
<name>A0A6J2XDW7_SITOR</name>
<dbReference type="Gene3D" id="3.40.30.10">
    <property type="entry name" value="Glutaredoxin"/>
    <property type="match status" value="1"/>
</dbReference>
<comment type="similarity">
    <text evidence="1 5">Belongs to the glutathione peroxidase family.</text>
</comment>
<dbReference type="SUPFAM" id="SSF52833">
    <property type="entry name" value="Thioredoxin-like"/>
    <property type="match status" value="1"/>
</dbReference>
<dbReference type="AlphaFoldDB" id="A0A6J2XDW7"/>
<keyword evidence="7" id="KW-1185">Reference proteome</keyword>
<dbReference type="FunFam" id="3.40.30.10:FF:000025">
    <property type="entry name" value="Glutathione peroxidase"/>
    <property type="match status" value="1"/>
</dbReference>
<dbReference type="CDD" id="cd00340">
    <property type="entry name" value="GSH_Peroxidase"/>
    <property type="match status" value="1"/>
</dbReference>
<dbReference type="FunCoup" id="A0A6J2XDW7">
    <property type="interactions" value="1297"/>
</dbReference>
<dbReference type="PIRSF" id="PIRSF000303">
    <property type="entry name" value="Glutathion_perox"/>
    <property type="match status" value="1"/>
</dbReference>
<dbReference type="PANTHER" id="PTHR11592">
    <property type="entry name" value="GLUTATHIONE PEROXIDASE"/>
    <property type="match status" value="1"/>
</dbReference>
<evidence type="ECO:0000256" key="2">
    <source>
        <dbReference type="ARBA" id="ARBA00022559"/>
    </source>
</evidence>
<evidence type="ECO:0000256" key="1">
    <source>
        <dbReference type="ARBA" id="ARBA00006926"/>
    </source>
</evidence>
<evidence type="ECO:0000313" key="7">
    <source>
        <dbReference type="Proteomes" id="UP000504635"/>
    </source>
</evidence>
<feature type="chain" id="PRO_5026696770" description="Glutathione peroxidase" evidence="6">
    <location>
        <begin position="27"/>
        <end position="205"/>
    </location>
</feature>
<dbReference type="OrthoDB" id="446890at2759"/>
<dbReference type="GO" id="GO:0006979">
    <property type="term" value="P:response to oxidative stress"/>
    <property type="evidence" value="ECO:0007669"/>
    <property type="project" value="InterPro"/>
</dbReference>
<keyword evidence="6" id="KW-0732">Signal</keyword>
<dbReference type="RefSeq" id="XP_030749145.1">
    <property type="nucleotide sequence ID" value="XM_030893285.1"/>
</dbReference>